<proteinExistence type="predicted"/>
<evidence type="ECO:0000313" key="1">
    <source>
        <dbReference type="EMBL" id="MFC4293074.1"/>
    </source>
</evidence>
<dbReference type="Gene3D" id="3.40.50.1820">
    <property type="entry name" value="alpha/beta hydrolase"/>
    <property type="match status" value="1"/>
</dbReference>
<dbReference type="RefSeq" id="WP_381424291.1">
    <property type="nucleotide sequence ID" value="NZ_JBHSDH010000013.1"/>
</dbReference>
<protein>
    <submittedName>
        <fullName evidence="1">Mbeg1-like protein</fullName>
    </submittedName>
</protein>
<organism evidence="1 2">
    <name type="scientific">Sphingorhabdus arenilitoris</name>
    <dbReference type="NCBI Taxonomy" id="1490041"/>
    <lineage>
        <taxon>Bacteria</taxon>
        <taxon>Pseudomonadati</taxon>
        <taxon>Pseudomonadota</taxon>
        <taxon>Alphaproteobacteria</taxon>
        <taxon>Sphingomonadales</taxon>
        <taxon>Sphingomonadaceae</taxon>
        <taxon>Sphingorhabdus</taxon>
    </lineage>
</organism>
<dbReference type="InterPro" id="IPR029058">
    <property type="entry name" value="AB_hydrolase_fold"/>
</dbReference>
<dbReference type="Proteomes" id="UP001595887">
    <property type="component" value="Unassembled WGS sequence"/>
</dbReference>
<comment type="caution">
    <text evidence="1">The sequence shown here is derived from an EMBL/GenBank/DDBJ whole genome shotgun (WGS) entry which is preliminary data.</text>
</comment>
<gene>
    <name evidence="1" type="ORF">ACFOWX_11675</name>
</gene>
<sequence length="314" mass="32399">MTWAVGQASGLSGSITGRVLTEALRHMPLVPRDIIADAILAIPSREIAAYALPSAAVKLATAGISALQSSNAPAAGPQPRDLALLAQDVYRDRANPPSGYRAATPGDLGALGLNPQDLSSTQSAFKARVYVTGTGADTQYVVSFRGSQSASDWRSNFQQSVGLSTDNYRKALEIGQKIALYGNGNVTFTGHSLGGGLASAAAISGGIPAVTFNASGLSAKTIKTAEQMRMAAGVEQAGAVDAYYVRGEILSLIQDGGDRFIGGVLGGLLGAAVLDAPEAYGRRIGIDAVRPEGVKWYQDNPAARHGIAWVISSV</sequence>
<accession>A0ABV8RJW5</accession>
<evidence type="ECO:0000313" key="2">
    <source>
        <dbReference type="Proteomes" id="UP001595887"/>
    </source>
</evidence>
<keyword evidence="2" id="KW-1185">Reference proteome</keyword>
<dbReference type="SUPFAM" id="SSF53474">
    <property type="entry name" value="alpha/beta-Hydrolases"/>
    <property type="match status" value="1"/>
</dbReference>
<reference evidence="2" key="1">
    <citation type="journal article" date="2019" name="Int. J. Syst. Evol. Microbiol.">
        <title>The Global Catalogue of Microorganisms (GCM) 10K type strain sequencing project: providing services to taxonomists for standard genome sequencing and annotation.</title>
        <authorList>
            <consortium name="The Broad Institute Genomics Platform"/>
            <consortium name="The Broad Institute Genome Sequencing Center for Infectious Disease"/>
            <person name="Wu L."/>
            <person name="Ma J."/>
        </authorList>
    </citation>
    <scope>NUCLEOTIDE SEQUENCE [LARGE SCALE GENOMIC DNA]</scope>
    <source>
        <strain evidence="2">CECT 8531</strain>
    </source>
</reference>
<dbReference type="Pfam" id="PF26363">
    <property type="entry name" value="Phospholipase-like"/>
    <property type="match status" value="1"/>
</dbReference>
<dbReference type="EMBL" id="JBHSDH010000013">
    <property type="protein sequence ID" value="MFC4293074.1"/>
    <property type="molecule type" value="Genomic_DNA"/>
</dbReference>
<name>A0ABV8RJW5_9SPHN</name>